<keyword evidence="1" id="KW-0732">Signal</keyword>
<dbReference type="Gene3D" id="3.30.1490.130">
    <property type="entry name" value="D-aminoacylase. Domain 3"/>
    <property type="match status" value="1"/>
</dbReference>
<dbReference type="Proteomes" id="UP000309016">
    <property type="component" value="Chromosome"/>
</dbReference>
<accession>A0A5B7X1R6</accession>
<dbReference type="SUPFAM" id="SSF51338">
    <property type="entry name" value="Composite domain of metallo-dependent hydrolases"/>
    <property type="match status" value="1"/>
</dbReference>
<evidence type="ECO:0000313" key="4">
    <source>
        <dbReference type="Proteomes" id="UP000309016"/>
    </source>
</evidence>
<sequence>MRFLTVIIFLFFTLQTYAQEDGVENYDLLIKNATVIDGTGAGAYNGYLGIKDGEIISIGDKIPHHYKTKQEIDATGFTVTPGFIDSHSHGDPLETPEFKNFLAMGVTTITLGQDGHSPAEADLSSWMQKVNDKKPAVNIAMFVGHNTLRTLAGVNFDSIPSNEGLNTMQRLLKNGFSAGAFGMSTGLEYTPGNFSRQEELNALAKTVGEEQGIIMSHMRNEDDKELENALEELLIQGRYAPVHVSHIKVVYGKGRNRALEIIKILDSARNAGIKVTGDLYPYTASHTGIAILFPAWAKKPNNYPEIVSGRRVELEDFLRKKVAQRNGPEAILLGSGSFKGKTLADVSQQLKKPFEQVLIDEIGPYGAGAAHFIMEEELQTTFLLDDQICISSDGSPTMYHPRGYGSFSKVIQKYVLQEKILDLEEAVYKMTGLPAQILQLKDRSLLKKGYKADVLIFKPEEIKAHATYEKPHQLAEGMKFIIVNGRLVMENGNFTKIRNGKVLSR</sequence>
<dbReference type="GO" id="GO:0005829">
    <property type="term" value="C:cytosol"/>
    <property type="evidence" value="ECO:0007669"/>
    <property type="project" value="TreeGrafter"/>
</dbReference>
<dbReference type="PANTHER" id="PTHR11647">
    <property type="entry name" value="HYDRANTOINASE/DIHYDROPYRIMIDINASE FAMILY MEMBER"/>
    <property type="match status" value="1"/>
</dbReference>
<evidence type="ECO:0000256" key="1">
    <source>
        <dbReference type="SAM" id="SignalP"/>
    </source>
</evidence>
<protein>
    <submittedName>
        <fullName evidence="3">Amidohydrolase family protein</fullName>
    </submittedName>
</protein>
<dbReference type="EMBL" id="CP040812">
    <property type="protein sequence ID" value="QCY68571.1"/>
    <property type="molecule type" value="Genomic_DNA"/>
</dbReference>
<name>A0A5B7X1R6_9FLAO</name>
<dbReference type="Gene3D" id="3.20.20.140">
    <property type="entry name" value="Metal-dependent hydrolases"/>
    <property type="match status" value="1"/>
</dbReference>
<keyword evidence="3" id="KW-0378">Hydrolase</keyword>
<dbReference type="PANTHER" id="PTHR11647:SF1">
    <property type="entry name" value="COLLAPSIN RESPONSE MEDIATOR PROTEIN"/>
    <property type="match status" value="1"/>
</dbReference>
<dbReference type="InterPro" id="IPR050378">
    <property type="entry name" value="Metallo-dep_Hydrolases_sf"/>
</dbReference>
<dbReference type="OrthoDB" id="9797498at2"/>
<keyword evidence="4" id="KW-1185">Reference proteome</keyword>
<dbReference type="InterPro" id="IPR023100">
    <property type="entry name" value="D-aminoacylase_insert_dom_sf"/>
</dbReference>
<dbReference type="Pfam" id="PF07969">
    <property type="entry name" value="Amidohydro_3"/>
    <property type="match status" value="1"/>
</dbReference>
<dbReference type="InterPro" id="IPR013108">
    <property type="entry name" value="Amidohydro_3"/>
</dbReference>
<dbReference type="KEGG" id="afla:FHG64_03710"/>
<dbReference type="SUPFAM" id="SSF51556">
    <property type="entry name" value="Metallo-dependent hydrolases"/>
    <property type="match status" value="1"/>
</dbReference>
<feature type="domain" description="Amidohydrolase 3" evidence="2">
    <location>
        <begin position="385"/>
        <end position="488"/>
    </location>
</feature>
<dbReference type="InterPro" id="IPR032466">
    <property type="entry name" value="Metal_Hydrolase"/>
</dbReference>
<reference evidence="3 4" key="1">
    <citation type="submission" date="2019-06" db="EMBL/GenBank/DDBJ databases">
        <title>Complete genome sequence of Antarcticibacterium flavum KCTC 52984T from an Antarctic marine sediment.</title>
        <authorList>
            <person name="Lee Y.M."/>
            <person name="Shin S.C."/>
        </authorList>
    </citation>
    <scope>NUCLEOTIDE SEQUENCE [LARGE SCALE GENOMIC DNA]</scope>
    <source>
        <strain evidence="3 4">KCTC 52984</strain>
    </source>
</reference>
<dbReference type="GO" id="GO:0016812">
    <property type="term" value="F:hydrolase activity, acting on carbon-nitrogen (but not peptide) bonds, in cyclic amides"/>
    <property type="evidence" value="ECO:0007669"/>
    <property type="project" value="TreeGrafter"/>
</dbReference>
<dbReference type="InterPro" id="IPR011059">
    <property type="entry name" value="Metal-dep_hydrolase_composite"/>
</dbReference>
<proteinExistence type="predicted"/>
<dbReference type="RefSeq" id="WP_139065157.1">
    <property type="nucleotide sequence ID" value="NZ_CP040812.1"/>
</dbReference>
<dbReference type="GO" id="GO:0016811">
    <property type="term" value="F:hydrolase activity, acting on carbon-nitrogen (but not peptide) bonds, in linear amides"/>
    <property type="evidence" value="ECO:0007669"/>
    <property type="project" value="InterPro"/>
</dbReference>
<feature type="signal peptide" evidence="1">
    <location>
        <begin position="1"/>
        <end position="18"/>
    </location>
</feature>
<evidence type="ECO:0000259" key="2">
    <source>
        <dbReference type="Pfam" id="PF07969"/>
    </source>
</evidence>
<gene>
    <name evidence="3" type="ORF">FHG64_03710</name>
</gene>
<dbReference type="Gene3D" id="2.30.40.10">
    <property type="entry name" value="Urease, subunit C, domain 1"/>
    <property type="match status" value="1"/>
</dbReference>
<organism evidence="3 4">
    <name type="scientific">Antarcticibacterium flavum</name>
    <dbReference type="NCBI Taxonomy" id="2058175"/>
    <lineage>
        <taxon>Bacteria</taxon>
        <taxon>Pseudomonadati</taxon>
        <taxon>Bacteroidota</taxon>
        <taxon>Flavobacteriia</taxon>
        <taxon>Flavobacteriales</taxon>
        <taxon>Flavobacteriaceae</taxon>
        <taxon>Antarcticibacterium</taxon>
    </lineage>
</organism>
<evidence type="ECO:0000313" key="3">
    <source>
        <dbReference type="EMBL" id="QCY68571.1"/>
    </source>
</evidence>
<dbReference type="AlphaFoldDB" id="A0A5B7X1R6"/>
<feature type="chain" id="PRO_5022901265" evidence="1">
    <location>
        <begin position="19"/>
        <end position="505"/>
    </location>
</feature>